<dbReference type="InterPro" id="IPR001537">
    <property type="entry name" value="SpoU_MeTrfase"/>
</dbReference>
<dbReference type="GeneID" id="116208633"/>
<keyword evidence="6" id="KW-0694">RNA-binding</keyword>
<dbReference type="GO" id="GO:0000049">
    <property type="term" value="F:tRNA binding"/>
    <property type="evidence" value="ECO:0007669"/>
    <property type="project" value="UniProtKB-KW"/>
</dbReference>
<evidence type="ECO:0000313" key="8">
    <source>
        <dbReference type="EMBL" id="OWM64548.1"/>
    </source>
</evidence>
<evidence type="ECO:0000313" key="10">
    <source>
        <dbReference type="Proteomes" id="UP000515151"/>
    </source>
</evidence>
<evidence type="ECO:0000256" key="3">
    <source>
        <dbReference type="ARBA" id="ARBA00022679"/>
    </source>
</evidence>
<dbReference type="InterPro" id="IPR033671">
    <property type="entry name" value="TrmH"/>
</dbReference>
<proteinExistence type="inferred from homology"/>
<gene>
    <name evidence="11" type="primary">LOC116208633</name>
    <name evidence="8" type="ORF">CDL15_Pgr020515</name>
</gene>
<organism evidence="8 9">
    <name type="scientific">Punica granatum</name>
    <name type="common">Pomegranate</name>
    <dbReference type="NCBI Taxonomy" id="22663"/>
    <lineage>
        <taxon>Eukaryota</taxon>
        <taxon>Viridiplantae</taxon>
        <taxon>Streptophyta</taxon>
        <taxon>Embryophyta</taxon>
        <taxon>Tracheophyta</taxon>
        <taxon>Spermatophyta</taxon>
        <taxon>Magnoliopsida</taxon>
        <taxon>eudicotyledons</taxon>
        <taxon>Gunneridae</taxon>
        <taxon>Pentapetalae</taxon>
        <taxon>rosids</taxon>
        <taxon>malvids</taxon>
        <taxon>Myrtales</taxon>
        <taxon>Lythraceae</taxon>
        <taxon>Punica</taxon>
    </lineage>
</organism>
<accession>A0A218VWF0</accession>
<evidence type="ECO:0000256" key="4">
    <source>
        <dbReference type="ARBA" id="ARBA00022691"/>
    </source>
</evidence>
<dbReference type="InterPro" id="IPR029028">
    <property type="entry name" value="Alpha/beta_knot_MTases"/>
</dbReference>
<keyword evidence="3" id="KW-0808">Transferase</keyword>
<reference evidence="9" key="1">
    <citation type="journal article" date="2017" name="Plant J.">
        <title>The pomegranate (Punica granatum L.) genome and the genomics of punicalagin biosynthesis.</title>
        <authorList>
            <person name="Qin G."/>
            <person name="Xu C."/>
            <person name="Ming R."/>
            <person name="Tang H."/>
            <person name="Guyot R."/>
            <person name="Kramer E.M."/>
            <person name="Hu Y."/>
            <person name="Yi X."/>
            <person name="Qi Y."/>
            <person name="Xu X."/>
            <person name="Gao Z."/>
            <person name="Pan H."/>
            <person name="Jian J."/>
            <person name="Tian Y."/>
            <person name="Yue Z."/>
            <person name="Xu Y."/>
        </authorList>
    </citation>
    <scope>NUCLEOTIDE SEQUENCE [LARGE SCALE GENOMIC DNA]</scope>
    <source>
        <strain evidence="9">cv. Dabenzi</strain>
    </source>
</reference>
<name>A0A218VWF0_PUNGR</name>
<keyword evidence="1" id="KW-0820">tRNA-binding</keyword>
<evidence type="ECO:0000256" key="5">
    <source>
        <dbReference type="ARBA" id="ARBA00022694"/>
    </source>
</evidence>
<dbReference type="FunFam" id="3.40.1280.10:FF:000016">
    <property type="entry name" value="rRNA methylase-like protein"/>
    <property type="match status" value="1"/>
</dbReference>
<dbReference type="Proteomes" id="UP000197138">
    <property type="component" value="Unassembled WGS sequence"/>
</dbReference>
<dbReference type="SUPFAM" id="SSF75217">
    <property type="entry name" value="alpha/beta knot"/>
    <property type="match status" value="1"/>
</dbReference>
<protein>
    <submittedName>
        <fullName evidence="11">Uncharacterized protein LOC116208633</fullName>
    </submittedName>
</protein>
<dbReference type="HAMAP" id="MF_02060">
    <property type="entry name" value="tRNA_methyltr_TrmH"/>
    <property type="match status" value="1"/>
</dbReference>
<dbReference type="CDD" id="cd18092">
    <property type="entry name" value="SpoU-like_TrmH"/>
    <property type="match status" value="1"/>
</dbReference>
<dbReference type="GO" id="GO:0002938">
    <property type="term" value="P:tRNA guanine ribose methylation"/>
    <property type="evidence" value="ECO:0007669"/>
    <property type="project" value="TreeGrafter"/>
</dbReference>
<keyword evidence="5" id="KW-0819">tRNA processing</keyword>
<dbReference type="RefSeq" id="XP_031398025.1">
    <property type="nucleotide sequence ID" value="XM_031542165.1"/>
</dbReference>
<evidence type="ECO:0000256" key="6">
    <source>
        <dbReference type="ARBA" id="ARBA00022884"/>
    </source>
</evidence>
<reference evidence="8" key="2">
    <citation type="submission" date="2017-06" db="EMBL/GenBank/DDBJ databases">
        <title>The pomegranate genome and the genomics of punicalagin biosynthesis.</title>
        <authorList>
            <person name="Xu C."/>
        </authorList>
    </citation>
    <scope>NUCLEOTIDE SEQUENCE [LARGE SCALE GENOMIC DNA]</scope>
    <source>
        <tissue evidence="8">Fresh leaf</tissue>
    </source>
</reference>
<evidence type="ECO:0000256" key="2">
    <source>
        <dbReference type="ARBA" id="ARBA00022603"/>
    </source>
</evidence>
<dbReference type="Pfam" id="PF00588">
    <property type="entry name" value="SpoU_methylase"/>
    <property type="match status" value="1"/>
</dbReference>
<dbReference type="PANTHER" id="PTHR43453">
    <property type="entry name" value="RRNA METHYLASE-LIKE"/>
    <property type="match status" value="1"/>
</dbReference>
<dbReference type="AlphaFoldDB" id="A0A218VWF0"/>
<dbReference type="GO" id="GO:0008173">
    <property type="term" value="F:RNA methyltransferase activity"/>
    <property type="evidence" value="ECO:0007669"/>
    <property type="project" value="InterPro"/>
</dbReference>
<dbReference type="EMBL" id="MTKT01005809">
    <property type="protein sequence ID" value="OWM64548.1"/>
    <property type="molecule type" value="Genomic_DNA"/>
</dbReference>
<evidence type="ECO:0000313" key="9">
    <source>
        <dbReference type="Proteomes" id="UP000197138"/>
    </source>
</evidence>
<reference evidence="11" key="4">
    <citation type="submission" date="2025-04" db="UniProtKB">
        <authorList>
            <consortium name="RefSeq"/>
        </authorList>
    </citation>
    <scope>IDENTIFICATION</scope>
    <source>
        <tissue evidence="11">Leaf</tissue>
    </source>
</reference>
<keyword evidence="10" id="KW-1185">Reference proteome</keyword>
<dbReference type="InterPro" id="IPR029026">
    <property type="entry name" value="tRNA_m1G_MTases_N"/>
</dbReference>
<reference evidence="10" key="3">
    <citation type="journal article" date="2020" name="Plant Biotechnol. J.">
        <title>The pomegranate (Punica granatum L.) draft genome dissects genetic divergence between soft- and hard-seeded cultivars.</title>
        <authorList>
            <person name="Luo X."/>
            <person name="Li H."/>
            <person name="Wu Z."/>
            <person name="Yao W."/>
            <person name="Zhao P."/>
            <person name="Cao D."/>
            <person name="Yu H."/>
            <person name="Li K."/>
            <person name="Poudel K."/>
            <person name="Zhao D."/>
            <person name="Zhang F."/>
            <person name="Xia X."/>
            <person name="Chen L."/>
            <person name="Wang Q."/>
            <person name="Jing D."/>
            <person name="Cao S."/>
        </authorList>
    </citation>
    <scope>NUCLEOTIDE SEQUENCE [LARGE SCALE GENOMIC DNA]</scope>
</reference>
<dbReference type="PANTHER" id="PTHR43453:SF1">
    <property type="entry name" value="TRNA_RRNA METHYLTRANSFERASE SPOU TYPE DOMAIN-CONTAINING PROTEIN"/>
    <property type="match status" value="1"/>
</dbReference>
<keyword evidence="2" id="KW-0489">Methyltransferase</keyword>
<evidence type="ECO:0000256" key="1">
    <source>
        <dbReference type="ARBA" id="ARBA00022555"/>
    </source>
</evidence>
<feature type="domain" description="tRNA/rRNA methyltransferase SpoU type" evidence="7">
    <location>
        <begin position="165"/>
        <end position="305"/>
    </location>
</feature>
<keyword evidence="4" id="KW-0949">S-adenosyl-L-methionine</keyword>
<dbReference type="Proteomes" id="UP000515151">
    <property type="component" value="Chromosome 5"/>
</dbReference>
<evidence type="ECO:0000259" key="7">
    <source>
        <dbReference type="Pfam" id="PF00588"/>
    </source>
</evidence>
<dbReference type="Gene3D" id="3.40.1280.10">
    <property type="match status" value="1"/>
</dbReference>
<evidence type="ECO:0000313" key="11">
    <source>
        <dbReference type="RefSeq" id="XP_031398025.1"/>
    </source>
</evidence>
<dbReference type="OrthoDB" id="241340at2759"/>
<sequence>MSACKTLTRASLRSLGSTLRSHQHSVCSLSLRPFHSFTSRGLGFKPFGVSSRRSASIGGAVSLEAADFTDEESCGSSSKDAVEQLVASRDDVARLMKMERRSLTDDCDGDGPVQLKRWFPYLDRFECGGGSYLSSGEVLEAVDPLIMDARKERFRNVVKNRSYSVCLVVEGLCDFGNVSAAFRSADALGLQSVHVVSCDSKRYRDNRHVSMGAEKWLDIELWDSTRECFSSLKSRGYRIATTHLGKDAVSIYDMDWSHPTAIVVGNENRGISDEALELSDLHCSIPMKGMVDSFNVSVAAGILMHHAVCDRIARLGRHGDLTKEESQILLAEFFLRHSKSAISIANEYSKRSPALPLPKL</sequence>